<reference evidence="2" key="1">
    <citation type="submission" date="2019-03" db="EMBL/GenBank/DDBJ databases">
        <title>Single cell metagenomics reveals metabolic interactions within the superorganism composed of flagellate Streblomastix strix and complex community of Bacteroidetes bacteria on its surface.</title>
        <authorList>
            <person name="Treitli S.C."/>
            <person name="Kolisko M."/>
            <person name="Husnik F."/>
            <person name="Keeling P."/>
            <person name="Hampl V."/>
        </authorList>
    </citation>
    <scope>NUCLEOTIDE SEQUENCE</scope>
    <source>
        <strain evidence="2">STM</strain>
    </source>
</reference>
<keyword evidence="1" id="KW-0472">Membrane</keyword>
<evidence type="ECO:0000313" key="2">
    <source>
        <dbReference type="EMBL" id="KAA6322530.1"/>
    </source>
</evidence>
<proteinExistence type="predicted"/>
<sequence length="61" mass="7190">MLDDISHNNSLMHKSKKNPTVSIILCKYKLQAKHLVFFYLCITLKKALLWTFPKNFYVKSS</sequence>
<feature type="transmembrane region" description="Helical" evidence="1">
    <location>
        <begin position="35"/>
        <end position="52"/>
    </location>
</feature>
<keyword evidence="1" id="KW-0812">Transmembrane</keyword>
<name>A0A5J4QNM7_9ZZZZ</name>
<dbReference type="EMBL" id="SNRY01003020">
    <property type="protein sequence ID" value="KAA6322530.1"/>
    <property type="molecule type" value="Genomic_DNA"/>
</dbReference>
<comment type="caution">
    <text evidence="2">The sequence shown here is derived from an EMBL/GenBank/DDBJ whole genome shotgun (WGS) entry which is preliminary data.</text>
</comment>
<accession>A0A5J4QNM7</accession>
<protein>
    <submittedName>
        <fullName evidence="2">Uncharacterized protein</fullName>
    </submittedName>
</protein>
<feature type="non-terminal residue" evidence="2">
    <location>
        <position position="61"/>
    </location>
</feature>
<evidence type="ECO:0000256" key="1">
    <source>
        <dbReference type="SAM" id="Phobius"/>
    </source>
</evidence>
<gene>
    <name evidence="2" type="ORF">EZS27_027935</name>
</gene>
<organism evidence="2">
    <name type="scientific">termite gut metagenome</name>
    <dbReference type="NCBI Taxonomy" id="433724"/>
    <lineage>
        <taxon>unclassified sequences</taxon>
        <taxon>metagenomes</taxon>
        <taxon>organismal metagenomes</taxon>
    </lineage>
</organism>
<keyword evidence="1" id="KW-1133">Transmembrane helix</keyword>
<dbReference type="AlphaFoldDB" id="A0A5J4QNM7"/>